<keyword evidence="5" id="KW-1185">Reference proteome</keyword>
<dbReference type="GO" id="GO:0008483">
    <property type="term" value="F:transaminase activity"/>
    <property type="evidence" value="ECO:0007669"/>
    <property type="project" value="TreeGrafter"/>
</dbReference>
<keyword evidence="2" id="KW-0663">Pyridoxal phosphate</keyword>
<dbReference type="InterPro" id="IPR015424">
    <property type="entry name" value="PyrdxlP-dep_Trfase"/>
</dbReference>
<dbReference type="CDD" id="cd00609">
    <property type="entry name" value="AAT_like"/>
    <property type="match status" value="1"/>
</dbReference>
<dbReference type="Gene3D" id="3.40.640.10">
    <property type="entry name" value="Type I PLP-dependent aspartate aminotransferase-like (Major domain)"/>
    <property type="match status" value="1"/>
</dbReference>
<dbReference type="OMA" id="HIAQKCL"/>
<comment type="similarity">
    <text evidence="1">Belongs to the class-I pyridoxal-phosphate-dependent aminotransferase family.</text>
</comment>
<dbReference type="Pfam" id="PF00155">
    <property type="entry name" value="Aminotran_1_2"/>
    <property type="match status" value="1"/>
</dbReference>
<dbReference type="HOGENOM" id="CLU_017584_1_2_1"/>
<dbReference type="STRING" id="331117.A1DLI5"/>
<proteinExistence type="inferred from homology"/>
<dbReference type="EMBL" id="DS027698">
    <property type="protein sequence ID" value="EAW15656.1"/>
    <property type="molecule type" value="Genomic_DNA"/>
</dbReference>
<dbReference type="InterPro" id="IPR015422">
    <property type="entry name" value="PyrdxlP-dep_Trfase_small"/>
</dbReference>
<dbReference type="PROSITE" id="PS00105">
    <property type="entry name" value="AA_TRANSFER_CLASS_1"/>
    <property type="match status" value="1"/>
</dbReference>
<protein>
    <submittedName>
        <fullName evidence="4">Acc synthase</fullName>
    </submittedName>
</protein>
<dbReference type="VEuPathDB" id="FungiDB:NFIA_049980"/>
<feature type="domain" description="Aminotransferase class I/classII large" evidence="3">
    <location>
        <begin position="54"/>
        <end position="438"/>
    </location>
</feature>
<dbReference type="RefSeq" id="XP_001257553.1">
    <property type="nucleotide sequence ID" value="XM_001257552.1"/>
</dbReference>
<dbReference type="PANTHER" id="PTHR43795">
    <property type="entry name" value="BIFUNCTIONAL ASPARTATE AMINOTRANSFERASE AND GLUTAMATE/ASPARTATE-PREPHENATE AMINOTRANSFERASE-RELATED"/>
    <property type="match status" value="1"/>
</dbReference>
<dbReference type="OrthoDB" id="7042322at2759"/>
<dbReference type="KEGG" id="nfi:NFIA_049980"/>
<reference evidence="5" key="1">
    <citation type="journal article" date="2008" name="PLoS Genet.">
        <title>Genomic islands in the pathogenic filamentous fungus Aspergillus fumigatus.</title>
        <authorList>
            <person name="Fedorova N.D."/>
            <person name="Khaldi N."/>
            <person name="Joardar V.S."/>
            <person name="Maiti R."/>
            <person name="Amedeo P."/>
            <person name="Anderson M.J."/>
            <person name="Crabtree J."/>
            <person name="Silva J.C."/>
            <person name="Badger J.H."/>
            <person name="Albarraq A."/>
            <person name="Angiuoli S."/>
            <person name="Bussey H."/>
            <person name="Bowyer P."/>
            <person name="Cotty P.J."/>
            <person name="Dyer P.S."/>
            <person name="Egan A."/>
            <person name="Galens K."/>
            <person name="Fraser-Liggett C.M."/>
            <person name="Haas B.J."/>
            <person name="Inman J.M."/>
            <person name="Kent R."/>
            <person name="Lemieux S."/>
            <person name="Malavazi I."/>
            <person name="Orvis J."/>
            <person name="Roemer T."/>
            <person name="Ronning C.M."/>
            <person name="Sundaram J.P."/>
            <person name="Sutton G."/>
            <person name="Turner G."/>
            <person name="Venter J.C."/>
            <person name="White O.R."/>
            <person name="Whitty B.R."/>
            <person name="Youngman P."/>
            <person name="Wolfe K.H."/>
            <person name="Goldman G.H."/>
            <person name="Wortman J.R."/>
            <person name="Jiang B."/>
            <person name="Denning D.W."/>
            <person name="Nierman W.C."/>
        </authorList>
    </citation>
    <scope>NUCLEOTIDE SEQUENCE [LARGE SCALE GENOMIC DNA]</scope>
    <source>
        <strain evidence="5">ATCC 1020 / DSM 3700 / CBS 544.65 / FGSC A1164 / JCM 1740 / NRRL 181 / WB 181</strain>
    </source>
</reference>
<dbReference type="Proteomes" id="UP000006702">
    <property type="component" value="Unassembled WGS sequence"/>
</dbReference>
<evidence type="ECO:0000256" key="2">
    <source>
        <dbReference type="ARBA" id="ARBA00022898"/>
    </source>
</evidence>
<dbReference type="Gene3D" id="3.90.1150.10">
    <property type="entry name" value="Aspartate Aminotransferase, domain 1"/>
    <property type="match status" value="1"/>
</dbReference>
<evidence type="ECO:0000259" key="3">
    <source>
        <dbReference type="Pfam" id="PF00155"/>
    </source>
</evidence>
<dbReference type="InterPro" id="IPR004838">
    <property type="entry name" value="NHTrfase_class1_PyrdxlP-BS"/>
</dbReference>
<evidence type="ECO:0000313" key="5">
    <source>
        <dbReference type="Proteomes" id="UP000006702"/>
    </source>
</evidence>
<evidence type="ECO:0000256" key="1">
    <source>
        <dbReference type="ARBA" id="ARBA00007441"/>
    </source>
</evidence>
<name>A1DLI5_NEOFI</name>
<dbReference type="InterPro" id="IPR004839">
    <property type="entry name" value="Aminotransferase_I/II_large"/>
</dbReference>
<evidence type="ECO:0000313" key="4">
    <source>
        <dbReference type="EMBL" id="EAW15656.1"/>
    </source>
</evidence>
<dbReference type="SUPFAM" id="SSF53383">
    <property type="entry name" value="PLP-dependent transferases"/>
    <property type="match status" value="1"/>
</dbReference>
<dbReference type="InterPro" id="IPR015421">
    <property type="entry name" value="PyrdxlP-dep_Trfase_major"/>
</dbReference>
<dbReference type="GO" id="GO:0030170">
    <property type="term" value="F:pyridoxal phosphate binding"/>
    <property type="evidence" value="ECO:0007669"/>
    <property type="project" value="InterPro"/>
</dbReference>
<dbReference type="GeneID" id="4584068"/>
<accession>A1DLI5</accession>
<organism evidence="4 5">
    <name type="scientific">Neosartorya fischeri (strain ATCC 1020 / DSM 3700 / CBS 544.65 / FGSC A1164 / JCM 1740 / NRRL 181 / WB 181)</name>
    <name type="common">Aspergillus fischerianus</name>
    <dbReference type="NCBI Taxonomy" id="331117"/>
    <lineage>
        <taxon>Eukaryota</taxon>
        <taxon>Fungi</taxon>
        <taxon>Dikarya</taxon>
        <taxon>Ascomycota</taxon>
        <taxon>Pezizomycotina</taxon>
        <taxon>Eurotiomycetes</taxon>
        <taxon>Eurotiomycetidae</taxon>
        <taxon>Eurotiales</taxon>
        <taxon>Aspergillaceae</taxon>
        <taxon>Aspergillus</taxon>
        <taxon>Aspergillus subgen. Fumigati</taxon>
    </lineage>
</organism>
<gene>
    <name evidence="4" type="ORF">NFIA_049980</name>
</gene>
<dbReference type="AlphaFoldDB" id="A1DLI5"/>
<dbReference type="PRINTS" id="PR00753">
    <property type="entry name" value="ACCSYNTHASE"/>
</dbReference>
<dbReference type="GO" id="GO:0006520">
    <property type="term" value="P:amino acid metabolic process"/>
    <property type="evidence" value="ECO:0007669"/>
    <property type="project" value="TreeGrafter"/>
</dbReference>
<dbReference type="eggNOG" id="KOG0256">
    <property type="taxonomic scope" value="Eukaryota"/>
</dbReference>
<dbReference type="PANTHER" id="PTHR43795:SF63">
    <property type="entry name" value="PUTATIVE (AFU_ORTHOLOGUE AFUA_4G00630)-RELATED"/>
    <property type="match status" value="1"/>
</dbReference>
<dbReference type="InterPro" id="IPR050478">
    <property type="entry name" value="Ethylene_sulfur-biosynth"/>
</dbReference>
<sequence>MMGSLTASGSRATQIFSRRGQSALVHGSRIILWDITSNVWHKETNSDGYVNVGVAENTLLHDILLDYIHANIRLTANYITYNDGSMGSNRLRQAVSHFMNRHLNPVLPVEPQQIVITNGCSSAIEQLSWAFMEPGEGILLGKPYYGTFIADLSLRPGAVVVPVDFGDIDPLGPQAVSQYERAAMEFERRTGKRVRAFMLCHPHNPLGRCYPRSVIADLMRMCQARQLHLISDEIYAMSVWDNRVDTDVPPTRFESVLSVDTAGLIDPDLVHIIWGMSKDFGANGLRLGAIVSQSSPELQMALKAMSLYSYVSGLSDQITSSLLLDDAFTDRYIQLNRERLSEAHAFFVQLLWKYDIEYIRGCNAGFFVWINLGKKYLEANPGKAVGGGTALTDMIMQKLLDKKVFLASGTSFGSEKPGWFRVVFAHPLPYLEEAMKRILLAVGPEV</sequence>